<dbReference type="Proteomes" id="UP001319882">
    <property type="component" value="Unassembled WGS sequence"/>
</dbReference>
<dbReference type="Gene3D" id="3.10.450.620">
    <property type="entry name" value="JHP933, nucleotidyltransferase-like core domain"/>
    <property type="match status" value="1"/>
</dbReference>
<evidence type="ECO:0000313" key="1">
    <source>
        <dbReference type="EMBL" id="MCB8888806.1"/>
    </source>
</evidence>
<proteinExistence type="predicted"/>
<evidence type="ECO:0000313" key="2">
    <source>
        <dbReference type="Proteomes" id="UP001319882"/>
    </source>
</evidence>
<reference evidence="1 2" key="1">
    <citation type="journal article" date="2021" name="Sci. Rep.">
        <title>Genome analysis of a halophilic bacterium Halomonas malpeensis YU-PRIM-29(T) reveals its exopolysaccharide and pigment producing capabilities.</title>
        <authorList>
            <person name="Athmika"/>
            <person name="Ghate S.D."/>
            <person name="Arun A.B."/>
            <person name="Rao S.S."/>
            <person name="Kumar S.T.A."/>
            <person name="Kandiyil M.K."/>
            <person name="Saptami K."/>
            <person name="Rekha P.D."/>
        </authorList>
    </citation>
    <scope>NUCLEOTIDE SEQUENCE [LARGE SCALE GENOMIC DNA]</scope>
    <source>
        <strain evidence="2">prim 29</strain>
    </source>
</reference>
<sequence>MPIEARYHEQVRLLVSLLPFLNDEPCFALKGGTAINLFVQPLPRLSVDIDLAYLPLEPRDEALRRCREALQRLTGTFTARLPGVRAELQDNRRDELRILVRRGRSQVKVEVSPVLRGTLHPPQERDVVEAVEEDYGFAAVRVVSLPDLYGGKICAALDRQHPRDLFDVKLLLNQGGLDRSVFEGFLVYLLGHPRPLNEVINPRIKSLDDVYRQEFVGMARIDLPLQVLVSVRDELLSRLGQLMTDGDVRFLLSFKQGTPDWTLFPLTGVDRLPAVRWKLANIQKMKPDKHRHSLALLEQALGSLRRWRLIPPAMYRPK</sequence>
<dbReference type="GO" id="GO:0016740">
    <property type="term" value="F:transferase activity"/>
    <property type="evidence" value="ECO:0007669"/>
    <property type="project" value="UniProtKB-KW"/>
</dbReference>
<dbReference type="RefSeq" id="WP_227389469.1">
    <property type="nucleotide sequence ID" value="NZ_JBHSCJ010000010.1"/>
</dbReference>
<accession>A0ABS8DR62</accession>
<keyword evidence="2" id="KW-1185">Reference proteome</keyword>
<gene>
    <name evidence="1" type="ORF">GEV37_06715</name>
</gene>
<organism evidence="1 2">
    <name type="scientific">Vreelandella malpeensis</name>
    <dbReference type="NCBI Taxonomy" id="1172368"/>
    <lineage>
        <taxon>Bacteria</taxon>
        <taxon>Pseudomonadati</taxon>
        <taxon>Pseudomonadota</taxon>
        <taxon>Gammaproteobacteria</taxon>
        <taxon>Oceanospirillales</taxon>
        <taxon>Halomonadaceae</taxon>
        <taxon>Vreelandella</taxon>
    </lineage>
</organism>
<dbReference type="EMBL" id="WHVL01000002">
    <property type="protein sequence ID" value="MCB8888806.1"/>
    <property type="molecule type" value="Genomic_DNA"/>
</dbReference>
<keyword evidence="1" id="KW-0808">Transferase</keyword>
<dbReference type="InterPro" id="IPR014942">
    <property type="entry name" value="AbiEii"/>
</dbReference>
<dbReference type="Pfam" id="PF08843">
    <property type="entry name" value="AbiEii"/>
    <property type="match status" value="1"/>
</dbReference>
<comment type="caution">
    <text evidence="1">The sequence shown here is derived from an EMBL/GenBank/DDBJ whole genome shotgun (WGS) entry which is preliminary data.</text>
</comment>
<name>A0ABS8DR62_9GAMM</name>
<protein>
    <submittedName>
        <fullName evidence="1">Nucleotidyl transferase AbiEii/AbiGii toxin family protein</fullName>
    </submittedName>
</protein>